<name>A0A0C7N3S9_9SACH</name>
<dbReference type="GO" id="GO:0000472">
    <property type="term" value="P:endonucleolytic cleavage to generate mature 5'-end of SSU-rRNA from (SSU-rRNA, 5.8S rRNA, LSU-rRNA)"/>
    <property type="evidence" value="ECO:0007669"/>
    <property type="project" value="EnsemblFungi"/>
</dbReference>
<dbReference type="GO" id="GO:0032040">
    <property type="term" value="C:small-subunit processome"/>
    <property type="evidence" value="ECO:0007669"/>
    <property type="project" value="EnsemblFungi"/>
</dbReference>
<dbReference type="OrthoDB" id="4068385at2759"/>
<organism evidence="2 3">
    <name type="scientific">Lachancea lanzarotensis</name>
    <dbReference type="NCBI Taxonomy" id="1245769"/>
    <lineage>
        <taxon>Eukaryota</taxon>
        <taxon>Fungi</taxon>
        <taxon>Dikarya</taxon>
        <taxon>Ascomycota</taxon>
        <taxon>Saccharomycotina</taxon>
        <taxon>Saccharomycetes</taxon>
        <taxon>Saccharomycetales</taxon>
        <taxon>Saccharomycetaceae</taxon>
        <taxon>Lachancea</taxon>
    </lineage>
</organism>
<proteinExistence type="predicted"/>
<dbReference type="GeneID" id="34686080"/>
<sequence length="197" mass="21928">MSRAKEINEKLNLQASLQALFSSNKVKAAEWVQNKANDECNSDLSSSKSSFYELPVMAIGAGLSFDKSATESEPMGVDIATVGEFIDSDKKVSSLAKTKKRSPPSGRHTNNTSAVHRITKDDTRAMIALKRKMKGSQRHEIRTNLENKESDQFKTKQHESNQQFSDSDSDDGGLVEKAQKKSFGLLFQGKQKKNKKR</sequence>
<dbReference type="AlphaFoldDB" id="A0A0C7N3S9"/>
<dbReference type="InterPro" id="IPR022592">
    <property type="entry name" value="Nucleolar_19"/>
</dbReference>
<accession>A0A0C7N3S9</accession>
<reference evidence="2 3" key="1">
    <citation type="submission" date="2014-12" db="EMBL/GenBank/DDBJ databases">
        <authorList>
            <person name="Neuveglise Cecile"/>
        </authorList>
    </citation>
    <scope>NUCLEOTIDE SEQUENCE [LARGE SCALE GENOMIC DNA]</scope>
    <source>
        <strain evidence="2 3">CBS 12615</strain>
    </source>
</reference>
<gene>
    <name evidence="2" type="ORF">LALA0_S05e09472g</name>
</gene>
<dbReference type="Pfam" id="PF10863">
    <property type="entry name" value="NOP19"/>
    <property type="match status" value="1"/>
</dbReference>
<dbReference type="GO" id="GO:0000447">
    <property type="term" value="P:endonucleolytic cleavage in ITS1 to separate SSU-rRNA from 5.8S rRNA and LSU-rRNA from tricistronic rRNA transcript (SSU-rRNA, 5.8S rRNA, LSU-rRNA)"/>
    <property type="evidence" value="ECO:0007669"/>
    <property type="project" value="EnsemblFungi"/>
</dbReference>
<evidence type="ECO:0000256" key="1">
    <source>
        <dbReference type="SAM" id="MobiDB-lite"/>
    </source>
</evidence>
<evidence type="ECO:0000313" key="2">
    <source>
        <dbReference type="EMBL" id="CEP62610.1"/>
    </source>
</evidence>
<dbReference type="HOGENOM" id="CLU_094334_0_0_1"/>
<keyword evidence="3" id="KW-1185">Reference proteome</keyword>
<feature type="compositionally biased region" description="Basic and acidic residues" evidence="1">
    <location>
        <begin position="137"/>
        <end position="159"/>
    </location>
</feature>
<dbReference type="STRING" id="1245769.A0A0C7N3S9"/>
<protein>
    <submittedName>
        <fullName evidence="2">LALA0S05e09472g1_1</fullName>
    </submittedName>
</protein>
<dbReference type="GO" id="GO:0000480">
    <property type="term" value="P:endonucleolytic cleavage in 5'-ETS of tricistronic rRNA transcript (SSU-rRNA, 5.8S rRNA, LSU-rRNA)"/>
    <property type="evidence" value="ECO:0007669"/>
    <property type="project" value="EnsemblFungi"/>
</dbReference>
<feature type="region of interest" description="Disordered" evidence="1">
    <location>
        <begin position="92"/>
        <end position="197"/>
    </location>
</feature>
<dbReference type="GO" id="GO:0030686">
    <property type="term" value="C:90S preribosome"/>
    <property type="evidence" value="ECO:0007669"/>
    <property type="project" value="EnsemblFungi"/>
</dbReference>
<dbReference type="RefSeq" id="XP_022628835.1">
    <property type="nucleotide sequence ID" value="XM_022772519.1"/>
</dbReference>
<evidence type="ECO:0000313" key="3">
    <source>
        <dbReference type="Proteomes" id="UP000054304"/>
    </source>
</evidence>
<dbReference type="GO" id="GO:0005654">
    <property type="term" value="C:nucleoplasm"/>
    <property type="evidence" value="ECO:0007669"/>
    <property type="project" value="EnsemblFungi"/>
</dbReference>
<dbReference type="Proteomes" id="UP000054304">
    <property type="component" value="Unassembled WGS sequence"/>
</dbReference>
<dbReference type="EMBL" id="LN736364">
    <property type="protein sequence ID" value="CEP62610.1"/>
    <property type="molecule type" value="Genomic_DNA"/>
</dbReference>